<dbReference type="SUPFAM" id="SSF54197">
    <property type="entry name" value="HIT-like"/>
    <property type="match status" value="1"/>
</dbReference>
<keyword evidence="3" id="KW-1185">Reference proteome</keyword>
<dbReference type="EMBL" id="JASNQZ010000004">
    <property type="protein sequence ID" value="KAL0958276.1"/>
    <property type="molecule type" value="Genomic_DNA"/>
</dbReference>
<proteinExistence type="inferred from homology"/>
<comment type="similarity">
    <text evidence="1">Belongs to the HIT family.</text>
</comment>
<evidence type="ECO:0000313" key="3">
    <source>
        <dbReference type="Proteomes" id="UP001556367"/>
    </source>
</evidence>
<protein>
    <recommendedName>
        <fullName evidence="4">Scavenger mRNA decapping enzyme</fullName>
    </recommendedName>
</protein>
<dbReference type="Pfam" id="PF11969">
    <property type="entry name" value="DcpS_C"/>
    <property type="match status" value="1"/>
</dbReference>
<evidence type="ECO:0000256" key="1">
    <source>
        <dbReference type="ARBA" id="ARBA00010208"/>
    </source>
</evidence>
<dbReference type="PANTHER" id="PTHR12978:SF0">
    <property type="entry name" value="M7GPPPX DIPHOSPHATASE"/>
    <property type="match status" value="1"/>
</dbReference>
<dbReference type="InterPro" id="IPR008594">
    <property type="entry name" value="DcpS/DCS2"/>
</dbReference>
<evidence type="ECO:0000313" key="2">
    <source>
        <dbReference type="EMBL" id="KAL0958276.1"/>
    </source>
</evidence>
<accession>A0ABR3JR71</accession>
<comment type="caution">
    <text evidence="2">The sequence shown here is derived from an EMBL/GenBank/DDBJ whole genome shotgun (WGS) entry which is preliminary data.</text>
</comment>
<dbReference type="Pfam" id="PF05652">
    <property type="entry name" value="DcpS"/>
    <property type="match status" value="1"/>
</dbReference>
<organism evidence="2 3">
    <name type="scientific">Hohenbuehelia grisea</name>
    <dbReference type="NCBI Taxonomy" id="104357"/>
    <lineage>
        <taxon>Eukaryota</taxon>
        <taxon>Fungi</taxon>
        <taxon>Dikarya</taxon>
        <taxon>Basidiomycota</taxon>
        <taxon>Agaricomycotina</taxon>
        <taxon>Agaricomycetes</taxon>
        <taxon>Agaricomycetidae</taxon>
        <taxon>Agaricales</taxon>
        <taxon>Pleurotineae</taxon>
        <taxon>Pleurotaceae</taxon>
        <taxon>Hohenbuehelia</taxon>
    </lineage>
</organism>
<dbReference type="InterPro" id="IPR011145">
    <property type="entry name" value="Scavenger_mRNA_decap_enz_N"/>
</dbReference>
<sequence>MSIQTLERNISLDDLRSFVFEKVLNEDPVAKSITLLGTFQSNAFGSIDDTKTAVVRIEKTALDPEEAKRAFRPATGLVQKVNLVESNDIYHWLLGWFGIDRERDVKINIVCPATEMHIKKYTAQEITMVHETPELYETVVKPYITAFPPSRTQWVDDILSGKSEADKALVNCPQFILIPDMKWDLTTLSALYLLAIVRDGSLRSLRDLNKGKGHWELLKKIREEAWNVVKDRFGLERGRVRMFVHYQPSYYHFHVHIVHADQAGMHGMNVGQAHLLDDIIAMLELDPDEGPGIFQRITLTYGLGDQHGLYEPLVKSNVT</sequence>
<evidence type="ECO:0008006" key="4">
    <source>
        <dbReference type="Google" id="ProtNLM"/>
    </source>
</evidence>
<dbReference type="Proteomes" id="UP001556367">
    <property type="component" value="Unassembled WGS sequence"/>
</dbReference>
<reference evidence="3" key="1">
    <citation type="submission" date="2024-06" db="EMBL/GenBank/DDBJ databases">
        <title>Multi-omics analyses provide insights into the biosynthesis of the anticancer antibiotic pleurotin in Hohenbuehelia grisea.</title>
        <authorList>
            <person name="Weaver J.A."/>
            <person name="Alberti F."/>
        </authorList>
    </citation>
    <scope>NUCLEOTIDE SEQUENCE [LARGE SCALE GENOMIC DNA]</scope>
    <source>
        <strain evidence="3">T-177</strain>
    </source>
</reference>
<dbReference type="Gene3D" id="3.30.200.40">
    <property type="entry name" value="Scavenger mRNA decapping enzyme, N-terminal domain"/>
    <property type="match status" value="1"/>
</dbReference>
<dbReference type="InterPro" id="IPR036265">
    <property type="entry name" value="HIT-like_sf"/>
</dbReference>
<dbReference type="SUPFAM" id="SSF102860">
    <property type="entry name" value="mRNA decapping enzyme DcpS N-terminal domain"/>
    <property type="match status" value="1"/>
</dbReference>
<dbReference type="Gene3D" id="3.30.428.10">
    <property type="entry name" value="HIT-like"/>
    <property type="match status" value="1"/>
</dbReference>
<dbReference type="PANTHER" id="PTHR12978">
    <property type="entry name" value="HISTIDINE TRIAD HIT PROTEIN MEMBER"/>
    <property type="match status" value="1"/>
</dbReference>
<name>A0ABR3JR71_9AGAR</name>
<dbReference type="PIRSF" id="PIRSF028973">
    <property type="entry name" value="Scavenger_mRNA_decap_enz"/>
    <property type="match status" value="1"/>
</dbReference>
<gene>
    <name evidence="2" type="ORF">HGRIS_000428</name>
</gene>